<dbReference type="AlphaFoldDB" id="A0A137RIS9"/>
<evidence type="ECO:0000256" key="1">
    <source>
        <dbReference type="SAM" id="SignalP"/>
    </source>
</evidence>
<evidence type="ECO:0008006" key="4">
    <source>
        <dbReference type="Google" id="ProtNLM"/>
    </source>
</evidence>
<evidence type="ECO:0000313" key="2">
    <source>
        <dbReference type="EMBL" id="KXO00093.1"/>
    </source>
</evidence>
<dbReference type="PATRIC" id="fig|1548749.3.peg.1350"/>
<reference evidence="3" key="1">
    <citation type="submission" date="2014-10" db="EMBL/GenBank/DDBJ databases">
        <title>Genome sequencing of Vitellibacter sp. D-24.</title>
        <authorList>
            <person name="Thevarajoo S."/>
            <person name="Selvaratnam C."/>
            <person name="Goh K.M."/>
            <person name="Chong C.S."/>
        </authorList>
    </citation>
    <scope>NUCLEOTIDE SEQUENCE [LARGE SCALE GENOMIC DNA]</scope>
    <source>
        <strain evidence="3">D-24</strain>
    </source>
</reference>
<dbReference type="Proteomes" id="UP000070138">
    <property type="component" value="Unassembled WGS sequence"/>
</dbReference>
<keyword evidence="3" id="KW-1185">Reference proteome</keyword>
<dbReference type="Gene3D" id="2.60.40.1930">
    <property type="match status" value="1"/>
</dbReference>
<comment type="caution">
    <text evidence="2">The sequence shown here is derived from an EMBL/GenBank/DDBJ whole genome shotgun (WGS) entry which is preliminary data.</text>
</comment>
<reference evidence="2 3" key="2">
    <citation type="journal article" date="2016" name="Int. J. Syst. Evol. Microbiol.">
        <title>Vitellibacter aquimaris sp. nov., a marine bacterium isolated from seawater.</title>
        <authorList>
            <person name="Thevarajoo S."/>
            <person name="Selvaratnam C."/>
            <person name="Goh K.M."/>
            <person name="Hong K.W."/>
            <person name="Chan X.Y."/>
            <person name="Chan K.G."/>
            <person name="Chong C.S."/>
        </authorList>
    </citation>
    <scope>NUCLEOTIDE SEQUENCE [LARGE SCALE GENOMIC DNA]</scope>
    <source>
        <strain evidence="2 3">D-24</strain>
    </source>
</reference>
<evidence type="ECO:0000313" key="3">
    <source>
        <dbReference type="Proteomes" id="UP000070138"/>
    </source>
</evidence>
<keyword evidence="1" id="KW-0732">Signal</keyword>
<proteinExistence type="predicted"/>
<sequence length="577" mass="65768">MVKKLVFIIFAFLGFFATAQIPKNNVTVDVSIFPKETVALSINSEVLLAGELLQYKVYILNTSNRKGLLSKVVYVSLRNQKDSLVFNHKIKVENGVANGDFFLPSNLQTGVYNLIGYTNFSRNNIQDAFAEKSIYIINTFKKNELVNTTQDTIFISALTENPVENSGSDGSSEVFETILNKETFGFREKVDLKLKSNSSIANGSYRLSVRKVNPVEVSGEVIKAKTAIPSENFYLPELRGELISGVVLSKLGDVPLANREVALTIPGKDFVYKIAKTNSEGRFFFSVAEGYGSEKSIVQLYGDEATRRDFKIVMDEKNFHLNQDEPYFLKLDKQLKDWLEERSVQLQVENAYFDVKKDSILKNKFNSIFYDNLGTVFLLDDYTRFPTVRETFIEVITLAAIRGTGDNAKFIVNNEYDPNRIAKFNDIDPLVLVDGILIQNNEELINYNARDIESIRVVNEPYRYGSKIFSGIIAVETKNGNFVPNLSHDYLKEIELPPLIKQKKYYRPDYSNKEVQARIPDYRIQLFWEPNVQFSGGSYSTTFYTSDVSGTYEISIEGFSEDGKYYLAKYYFKIIDK</sequence>
<dbReference type="EMBL" id="JRWG01000003">
    <property type="protein sequence ID" value="KXO00093.1"/>
    <property type="molecule type" value="Genomic_DNA"/>
</dbReference>
<name>A0A137RIS9_9FLAO</name>
<feature type="chain" id="PRO_5007479749" description="MG2 domain-containing protein" evidence="1">
    <location>
        <begin position="20"/>
        <end position="577"/>
    </location>
</feature>
<accession>A0A137RIS9</accession>
<organism evidence="2 3">
    <name type="scientific">Aequorivita aquimaris</name>
    <dbReference type="NCBI Taxonomy" id="1548749"/>
    <lineage>
        <taxon>Bacteria</taxon>
        <taxon>Pseudomonadati</taxon>
        <taxon>Bacteroidota</taxon>
        <taxon>Flavobacteriia</taxon>
        <taxon>Flavobacteriales</taxon>
        <taxon>Flavobacteriaceae</taxon>
        <taxon>Aequorivita</taxon>
    </lineage>
</organism>
<protein>
    <recommendedName>
        <fullName evidence="4">MG2 domain-containing protein</fullName>
    </recommendedName>
</protein>
<feature type="signal peptide" evidence="1">
    <location>
        <begin position="1"/>
        <end position="19"/>
    </location>
</feature>
<gene>
    <name evidence="2" type="ORF">LS48_06375</name>
</gene>
<dbReference type="STRING" id="1548749.LS48_06375"/>